<keyword evidence="2" id="KW-1185">Reference proteome</keyword>
<gene>
    <name evidence="1" type="ORF">CRV06_08635</name>
</gene>
<organism evidence="1 2">
    <name type="scientific">Halarcobacter anaerophilus</name>
    <dbReference type="NCBI Taxonomy" id="877500"/>
    <lineage>
        <taxon>Bacteria</taxon>
        <taxon>Pseudomonadati</taxon>
        <taxon>Campylobacterota</taxon>
        <taxon>Epsilonproteobacteria</taxon>
        <taxon>Campylobacterales</taxon>
        <taxon>Arcobacteraceae</taxon>
        <taxon>Halarcobacter</taxon>
    </lineage>
</organism>
<reference evidence="1 2" key="1">
    <citation type="submission" date="2017-10" db="EMBL/GenBank/DDBJ databases">
        <title>Genomics of the genus Arcobacter.</title>
        <authorList>
            <person name="Perez-Cataluna A."/>
            <person name="Figueras M.J."/>
        </authorList>
    </citation>
    <scope>NUCLEOTIDE SEQUENCE [LARGE SCALE GENOMIC DNA]</scope>
    <source>
        <strain evidence="1 2">DSM 24636</strain>
    </source>
</reference>
<dbReference type="EMBL" id="PDKO01000006">
    <property type="protein sequence ID" value="RXJ62891.1"/>
    <property type="molecule type" value="Genomic_DNA"/>
</dbReference>
<evidence type="ECO:0000313" key="1">
    <source>
        <dbReference type="EMBL" id="RXJ62891.1"/>
    </source>
</evidence>
<sequence length="249" mass="30052">MKFSKKAEEFSLKYKNQKKRVSNLEKYKDDIFYLRLEKIPILKILEFLKEEYQYETSYSNLYNWIQRNEKRLNQVESDYVLAKKNYSDKNIEMPNEISSNEVVVRKEKIDVKKDNKKEEPITIELIDGTIERYKPKYLKCAYIKDRGIGDSQKILEKNIYSFDNNYKDIEMNIEKLSLLVKEKAFIKNYSLIIHNNSDIDNKAHIYRLIDGELFKICEKSASYLIISLKDLRLRSRERFYNKYNEMGYN</sequence>
<dbReference type="Proteomes" id="UP000290191">
    <property type="component" value="Unassembled WGS sequence"/>
</dbReference>
<evidence type="ECO:0000313" key="2">
    <source>
        <dbReference type="Proteomes" id="UP000290191"/>
    </source>
</evidence>
<name>A0A4Q0Y3Q9_9BACT</name>
<accession>A0A4Q0Y3Q9</accession>
<dbReference type="AlphaFoldDB" id="A0A4Q0Y3Q9"/>
<proteinExistence type="predicted"/>
<dbReference type="RefSeq" id="WP_129082158.1">
    <property type="nucleotide sequence ID" value="NZ_CP041070.1"/>
</dbReference>
<protein>
    <submittedName>
        <fullName evidence="1">Uncharacterized protein</fullName>
    </submittedName>
</protein>
<comment type="caution">
    <text evidence="1">The sequence shown here is derived from an EMBL/GenBank/DDBJ whole genome shotgun (WGS) entry which is preliminary data.</text>
</comment>
<dbReference type="OrthoDB" id="10014352at2"/>